<dbReference type="KEGG" id="saes:HBH39_08360"/>
<dbReference type="InterPro" id="IPR016181">
    <property type="entry name" value="Acyl_CoA_acyltransferase"/>
</dbReference>
<reference evidence="2 3" key="1">
    <citation type="submission" date="2020-03" db="EMBL/GenBank/DDBJ databases">
        <title>Complete genome sequence of Shewanella sp.</title>
        <authorList>
            <person name="Kim Y.-S."/>
            <person name="Kim S.-J."/>
            <person name="Jung H.-K."/>
            <person name="Kim K.-H."/>
        </authorList>
    </citation>
    <scope>NUCLEOTIDE SEQUENCE [LARGE SCALE GENOMIC DNA]</scope>
    <source>
        <strain evidence="2 3">PN3F2</strain>
    </source>
</reference>
<dbReference type="Pfam" id="PF13302">
    <property type="entry name" value="Acetyltransf_3"/>
    <property type="match status" value="1"/>
</dbReference>
<keyword evidence="3" id="KW-1185">Reference proteome</keyword>
<dbReference type="InterPro" id="IPR051531">
    <property type="entry name" value="N-acetyltransferase"/>
</dbReference>
<dbReference type="PANTHER" id="PTHR43792:SF1">
    <property type="entry name" value="N-ACETYLTRANSFERASE DOMAIN-CONTAINING PROTEIN"/>
    <property type="match status" value="1"/>
</dbReference>
<dbReference type="EMBL" id="CP050313">
    <property type="protein sequence ID" value="QIR14497.1"/>
    <property type="molecule type" value="Genomic_DNA"/>
</dbReference>
<dbReference type="PROSITE" id="PS51186">
    <property type="entry name" value="GNAT"/>
    <property type="match status" value="1"/>
</dbReference>
<feature type="domain" description="N-acetyltransferase" evidence="1">
    <location>
        <begin position="14"/>
        <end position="190"/>
    </location>
</feature>
<organism evidence="2 3">
    <name type="scientific">Shewanella aestuarii</name>
    <dbReference type="NCBI Taxonomy" id="1028752"/>
    <lineage>
        <taxon>Bacteria</taxon>
        <taxon>Pseudomonadati</taxon>
        <taxon>Pseudomonadota</taxon>
        <taxon>Gammaproteobacteria</taxon>
        <taxon>Alteromonadales</taxon>
        <taxon>Shewanellaceae</taxon>
        <taxon>Shewanella</taxon>
    </lineage>
</organism>
<evidence type="ECO:0000313" key="2">
    <source>
        <dbReference type="EMBL" id="QIR14497.1"/>
    </source>
</evidence>
<dbReference type="RefSeq" id="WP_167677313.1">
    <property type="nucleotide sequence ID" value="NZ_CP050313.1"/>
</dbReference>
<dbReference type="Gene3D" id="3.40.630.30">
    <property type="match status" value="1"/>
</dbReference>
<name>A0A6G9QK99_9GAMM</name>
<evidence type="ECO:0000313" key="3">
    <source>
        <dbReference type="Proteomes" id="UP000502608"/>
    </source>
</evidence>
<evidence type="ECO:0000259" key="1">
    <source>
        <dbReference type="PROSITE" id="PS51186"/>
    </source>
</evidence>
<proteinExistence type="predicted"/>
<dbReference type="Proteomes" id="UP000502608">
    <property type="component" value="Chromosome"/>
</dbReference>
<dbReference type="InterPro" id="IPR000182">
    <property type="entry name" value="GNAT_dom"/>
</dbReference>
<sequence length="190" mass="21852">MVINHLHQLETSRLSLSLMTEDDTPLFYELDQDEAVMKYINGGVKSSHDDIHLRFLPRFRRYNLPEKGFGLWKVTAKPSVFTSEISGQYLGWILVRPMYFYTDNPHHHNIEIGWRLKQSAWGKGVATEAATAVMDFIAQQPEVTMFTAIALEHNLASIAVMKKLTMQFVKKALHTDGPVAQELVFYQKRL</sequence>
<dbReference type="SUPFAM" id="SSF55729">
    <property type="entry name" value="Acyl-CoA N-acyltransferases (Nat)"/>
    <property type="match status" value="1"/>
</dbReference>
<gene>
    <name evidence="2" type="ORF">HBH39_08360</name>
</gene>
<dbReference type="AlphaFoldDB" id="A0A6G9QK99"/>
<keyword evidence="2" id="KW-0808">Transferase</keyword>
<dbReference type="PANTHER" id="PTHR43792">
    <property type="entry name" value="GNAT FAMILY, PUTATIVE (AFU_ORTHOLOGUE AFUA_3G00765)-RELATED-RELATED"/>
    <property type="match status" value="1"/>
</dbReference>
<dbReference type="GO" id="GO:0016747">
    <property type="term" value="F:acyltransferase activity, transferring groups other than amino-acyl groups"/>
    <property type="evidence" value="ECO:0007669"/>
    <property type="project" value="InterPro"/>
</dbReference>
<protein>
    <submittedName>
        <fullName evidence="2">GNAT family N-acetyltransferase</fullName>
    </submittedName>
</protein>
<accession>A0A6G9QK99</accession>